<evidence type="ECO:0000256" key="2">
    <source>
        <dbReference type="ARBA" id="ARBA00022670"/>
    </source>
</evidence>
<dbReference type="NCBIfam" id="NF045974">
    <property type="entry name" value="conju_CD1108"/>
    <property type="match status" value="1"/>
</dbReference>
<organism evidence="8 9">
    <name type="scientific">Clostridium porci</name>
    <dbReference type="NCBI Taxonomy" id="2605778"/>
    <lineage>
        <taxon>Bacteria</taxon>
        <taxon>Bacillati</taxon>
        <taxon>Bacillota</taxon>
        <taxon>Clostridia</taxon>
        <taxon>Eubacteriales</taxon>
        <taxon>Clostridiaceae</taxon>
        <taxon>Clostridium</taxon>
    </lineage>
</organism>
<evidence type="ECO:0000313" key="9">
    <source>
        <dbReference type="Proteomes" id="UP000429958"/>
    </source>
</evidence>
<evidence type="ECO:0000256" key="4">
    <source>
        <dbReference type="ARBA" id="ARBA00022807"/>
    </source>
</evidence>
<dbReference type="Proteomes" id="UP000429958">
    <property type="component" value="Unassembled WGS sequence"/>
</dbReference>
<reference evidence="8 9" key="1">
    <citation type="submission" date="2019-08" db="EMBL/GenBank/DDBJ databases">
        <title>In-depth cultivation of the pig gut microbiome towards novel bacterial diversity and tailored functional studies.</title>
        <authorList>
            <person name="Wylensek D."/>
            <person name="Hitch T.C.A."/>
            <person name="Clavel T."/>
        </authorList>
    </citation>
    <scope>NUCLEOTIDE SEQUENCE [LARGE SCALE GENOMIC DNA]</scope>
    <source>
        <strain evidence="8 9">WCA-389-WT-23D1</strain>
    </source>
</reference>
<evidence type="ECO:0000256" key="5">
    <source>
        <dbReference type="SAM" id="MobiDB-lite"/>
    </source>
</evidence>
<keyword evidence="6" id="KW-0472">Membrane</keyword>
<evidence type="ECO:0000256" key="6">
    <source>
        <dbReference type="SAM" id="Phobius"/>
    </source>
</evidence>
<comment type="similarity">
    <text evidence="1">Belongs to the peptidase C40 family.</text>
</comment>
<dbReference type="InterPro" id="IPR051202">
    <property type="entry name" value="Peptidase_C40"/>
</dbReference>
<evidence type="ECO:0000259" key="7">
    <source>
        <dbReference type="PROSITE" id="PS51935"/>
    </source>
</evidence>
<evidence type="ECO:0000256" key="3">
    <source>
        <dbReference type="ARBA" id="ARBA00022801"/>
    </source>
</evidence>
<dbReference type="PANTHER" id="PTHR47053:SF1">
    <property type="entry name" value="MUREIN DD-ENDOPEPTIDASE MEPH-RELATED"/>
    <property type="match status" value="1"/>
</dbReference>
<keyword evidence="3" id="KW-0378">Hydrolase</keyword>
<dbReference type="GO" id="GO:0006508">
    <property type="term" value="P:proteolysis"/>
    <property type="evidence" value="ECO:0007669"/>
    <property type="project" value="UniProtKB-KW"/>
</dbReference>
<dbReference type="InterPro" id="IPR000064">
    <property type="entry name" value="NLP_P60_dom"/>
</dbReference>
<keyword evidence="9" id="KW-1185">Reference proteome</keyword>
<dbReference type="Gene3D" id="3.90.1720.10">
    <property type="entry name" value="endopeptidase domain like (from Nostoc punctiforme)"/>
    <property type="match status" value="1"/>
</dbReference>
<dbReference type="SUPFAM" id="SSF54001">
    <property type="entry name" value="Cysteine proteinases"/>
    <property type="match status" value="1"/>
</dbReference>
<dbReference type="InterPro" id="IPR038765">
    <property type="entry name" value="Papain-like_cys_pep_sf"/>
</dbReference>
<evidence type="ECO:0000313" key="8">
    <source>
        <dbReference type="EMBL" id="MSS37915.1"/>
    </source>
</evidence>
<proteinExistence type="inferred from homology"/>
<keyword evidence="4" id="KW-0788">Thiol protease</keyword>
<gene>
    <name evidence="8" type="ORF">FYJ39_15440</name>
</gene>
<comment type="caution">
    <text evidence="8">The sequence shown here is derived from an EMBL/GenBank/DDBJ whole genome shotgun (WGS) entry which is preliminary data.</text>
</comment>
<dbReference type="PANTHER" id="PTHR47053">
    <property type="entry name" value="MUREIN DD-ENDOPEPTIDASE MEPH-RELATED"/>
    <property type="match status" value="1"/>
</dbReference>
<accession>A0A7X2TDT1</accession>
<dbReference type="GO" id="GO:0008234">
    <property type="term" value="F:cysteine-type peptidase activity"/>
    <property type="evidence" value="ECO:0007669"/>
    <property type="project" value="UniProtKB-KW"/>
</dbReference>
<sequence length="554" mass="62704">MRQDDEARRDTAHEEQDAQKARKDKQEKKKERAEAKAEHSAVKLEAAKEKLAQQKPQKPPGLPQRAATAAGAGVWAYTHRKIHEVEHENVGVESAHKAELLAEAGVHKATRYTKRRIREHPARQVEKWEHKTMKANANLHYQQMAQEHPEFQSSFLSRMAQKWKIKREYAKQAREAARQGAKAAGAAATTTEKAVTYASRFVRRHKSGVIIILLLFCLFLILNSVFSALPSLGTGMMNAVVGTSYTAEDEDILGANEDYTALENKLRQKIANIEHTHPGYDEYRYQVDELGHNPYELTSYLIAKLRTYTRENVQGELRALFEAQYKLTLTEEVEIRYRTETDTWTDEDGTTHTDTYEVPYEYYILHVRLQNKTLPVVVNSLLDAEQKEIYDITLELKGNKPYLWDDIYTGGGSYDPGSDYTVPGEALSDPAFAALITEAEKYLGWPYVWGGSSPSTSFDCSGFVCWVYTASGVHNLPRTTATGIFNQCAYVSPADARPGDLIFFTKTYDCDGPVSHVGIYVGDGMMIHASDPIKYASINTNYWQEHFYAFGRLN</sequence>
<name>A0A7X2TDT1_9CLOT</name>
<dbReference type="EMBL" id="VUMD01000015">
    <property type="protein sequence ID" value="MSS37915.1"/>
    <property type="molecule type" value="Genomic_DNA"/>
</dbReference>
<dbReference type="AlphaFoldDB" id="A0A7X2TDT1"/>
<feature type="region of interest" description="Disordered" evidence="5">
    <location>
        <begin position="1"/>
        <end position="41"/>
    </location>
</feature>
<dbReference type="Pfam" id="PF00877">
    <property type="entry name" value="NLPC_P60"/>
    <property type="match status" value="1"/>
</dbReference>
<keyword evidence="2" id="KW-0645">Protease</keyword>
<keyword evidence="6" id="KW-1133">Transmembrane helix</keyword>
<protein>
    <submittedName>
        <fullName evidence="8">NlpC/P60 family protein</fullName>
    </submittedName>
</protein>
<feature type="transmembrane region" description="Helical" evidence="6">
    <location>
        <begin position="209"/>
        <end position="229"/>
    </location>
</feature>
<evidence type="ECO:0000256" key="1">
    <source>
        <dbReference type="ARBA" id="ARBA00007074"/>
    </source>
</evidence>
<feature type="domain" description="NlpC/P60" evidence="7">
    <location>
        <begin position="429"/>
        <end position="554"/>
    </location>
</feature>
<keyword evidence="6" id="KW-0812">Transmembrane</keyword>
<dbReference type="PROSITE" id="PS51935">
    <property type="entry name" value="NLPC_P60"/>
    <property type="match status" value="1"/>
</dbReference>